<sequence>MKNAILLRLVGIAAIVVFLLHMTAMYLHLYWTIIWFDLVVHALGGLWVALTLLWLVFHSNYERLHVFRGLGVFLVATIGTLAVGIVWEFFELVTDTAVSPEIYRIDTAFDLLMDTTGALIAYSFFIKIRDSHGA</sequence>
<dbReference type="InterPro" id="IPR014509">
    <property type="entry name" value="YjdF-like"/>
</dbReference>
<evidence type="ECO:0000313" key="2">
    <source>
        <dbReference type="EMBL" id="OHA32203.1"/>
    </source>
</evidence>
<evidence type="ECO:0000313" key="3">
    <source>
        <dbReference type="Proteomes" id="UP000176221"/>
    </source>
</evidence>
<name>A0A1G2N833_9BACT</name>
<keyword evidence="1" id="KW-0472">Membrane</keyword>
<gene>
    <name evidence="2" type="ORF">A2928_00945</name>
</gene>
<keyword evidence="1" id="KW-0812">Transmembrane</keyword>
<comment type="caution">
    <text evidence="2">The sequence shown here is derived from an EMBL/GenBank/DDBJ whole genome shotgun (WGS) entry which is preliminary data.</text>
</comment>
<feature type="transmembrane region" description="Helical" evidence="1">
    <location>
        <begin position="33"/>
        <end position="57"/>
    </location>
</feature>
<organism evidence="2 3">
    <name type="scientific">Candidatus Taylorbacteria bacterium RIFCSPLOWO2_01_FULL_45_15b</name>
    <dbReference type="NCBI Taxonomy" id="1802319"/>
    <lineage>
        <taxon>Bacteria</taxon>
        <taxon>Candidatus Tayloriibacteriota</taxon>
    </lineage>
</organism>
<evidence type="ECO:0008006" key="4">
    <source>
        <dbReference type="Google" id="ProtNLM"/>
    </source>
</evidence>
<dbReference type="Proteomes" id="UP000176221">
    <property type="component" value="Unassembled WGS sequence"/>
</dbReference>
<feature type="transmembrane region" description="Helical" evidence="1">
    <location>
        <begin position="69"/>
        <end position="90"/>
    </location>
</feature>
<proteinExistence type="predicted"/>
<evidence type="ECO:0000256" key="1">
    <source>
        <dbReference type="SAM" id="Phobius"/>
    </source>
</evidence>
<protein>
    <recommendedName>
        <fullName evidence="4">VanZ-like domain-containing protein</fullName>
    </recommendedName>
</protein>
<accession>A0A1G2N833</accession>
<reference evidence="2 3" key="1">
    <citation type="journal article" date="2016" name="Nat. Commun.">
        <title>Thousands of microbial genomes shed light on interconnected biogeochemical processes in an aquifer system.</title>
        <authorList>
            <person name="Anantharaman K."/>
            <person name="Brown C.T."/>
            <person name="Hug L.A."/>
            <person name="Sharon I."/>
            <person name="Castelle C.J."/>
            <person name="Probst A.J."/>
            <person name="Thomas B.C."/>
            <person name="Singh A."/>
            <person name="Wilkins M.J."/>
            <person name="Karaoz U."/>
            <person name="Brodie E.L."/>
            <person name="Williams K.H."/>
            <person name="Hubbard S.S."/>
            <person name="Banfield J.F."/>
        </authorList>
    </citation>
    <scope>NUCLEOTIDE SEQUENCE [LARGE SCALE GENOMIC DNA]</scope>
</reference>
<feature type="transmembrane region" description="Helical" evidence="1">
    <location>
        <begin position="102"/>
        <end position="125"/>
    </location>
</feature>
<keyword evidence="1" id="KW-1133">Transmembrane helix</keyword>
<dbReference type="STRING" id="1802319.A2928_00945"/>
<dbReference type="AlphaFoldDB" id="A0A1G2N833"/>
<dbReference type="Pfam" id="PF09997">
    <property type="entry name" value="DUF2238"/>
    <property type="match status" value="1"/>
</dbReference>
<feature type="transmembrane region" description="Helical" evidence="1">
    <location>
        <begin position="5"/>
        <end position="27"/>
    </location>
</feature>
<dbReference type="EMBL" id="MHRX01000051">
    <property type="protein sequence ID" value="OHA32203.1"/>
    <property type="molecule type" value="Genomic_DNA"/>
</dbReference>